<dbReference type="HOGENOM" id="CLU_2192868_0_0_10"/>
<reference evidence="2" key="2">
    <citation type="journal article" date="2015" name="Genome Biol. Evol.">
        <title>Complete Genome Sequence and Transcriptomic Analysis of the Novel Pathogen Elizabethkingia anophelis in Response to Oxidative Stress.</title>
        <authorList>
            <person name="Li Y."/>
            <person name="Liu Y."/>
            <person name="Chew S.C."/>
            <person name="Tay M."/>
            <person name="Salido M.M."/>
            <person name="Teo J."/>
            <person name="Lauro F.M."/>
            <person name="Givskov M."/>
            <person name="Yang L."/>
        </authorList>
    </citation>
    <scope>NUCLEOTIDE SEQUENCE</scope>
    <source>
        <strain evidence="2">NUHP1</strain>
    </source>
</reference>
<dbReference type="STRING" id="1338011.BD94_0637"/>
<name>A0A077EA84_9FLAO</name>
<sequence>MEKLKELIEGEDFVKNTKEPRPKHGSKGEYRTFSKGSDTKTFVLANGETETITYSTGSISGCDLYCENCNNYSTIKGTHFLWGIIDGACKVCGTSFITPEEFSAGKVL</sequence>
<dbReference type="RefSeq" id="WP_024564959.1">
    <property type="nucleotide sequence ID" value="NZ_CP007547.1"/>
</dbReference>
<dbReference type="Proteomes" id="UP000028933">
    <property type="component" value="Chromosome"/>
</dbReference>
<proteinExistence type="predicted"/>
<evidence type="ECO:0000313" key="3">
    <source>
        <dbReference type="Proteomes" id="UP000028933"/>
    </source>
</evidence>
<evidence type="ECO:0000313" key="2">
    <source>
        <dbReference type="EMBL" id="AIL44412.1"/>
    </source>
</evidence>
<protein>
    <submittedName>
        <fullName evidence="2">Uncharacterized protein</fullName>
    </submittedName>
</protein>
<evidence type="ECO:0000256" key="1">
    <source>
        <dbReference type="SAM" id="MobiDB-lite"/>
    </source>
</evidence>
<accession>A0A077EA84</accession>
<dbReference type="AlphaFoldDB" id="A0A077EA84"/>
<organism evidence="2 3">
    <name type="scientific">Elizabethkingia anophelis NUHP1</name>
    <dbReference type="NCBI Taxonomy" id="1338011"/>
    <lineage>
        <taxon>Bacteria</taxon>
        <taxon>Pseudomonadati</taxon>
        <taxon>Bacteroidota</taxon>
        <taxon>Flavobacteriia</taxon>
        <taxon>Flavobacteriales</taxon>
        <taxon>Weeksellaceae</taxon>
        <taxon>Elizabethkingia</taxon>
    </lineage>
</organism>
<feature type="region of interest" description="Disordered" evidence="1">
    <location>
        <begin position="1"/>
        <end position="32"/>
    </location>
</feature>
<dbReference type="EMBL" id="CP007547">
    <property type="protein sequence ID" value="AIL44412.1"/>
    <property type="molecule type" value="Genomic_DNA"/>
</dbReference>
<dbReference type="KEGG" id="eao:BD94_0637"/>
<gene>
    <name evidence="2" type="ORF">BD94_0637</name>
</gene>
<reference evidence="2" key="1">
    <citation type="journal article" date="2013" name="Lancet">
        <title>First case of E anophelis outbreak in an intensive-care unit.</title>
        <authorList>
            <person name="Teo J."/>
            <person name="Tan S.Y."/>
            <person name="Tay M."/>
            <person name="Ding Y."/>
            <person name="Kjelleberg S."/>
            <person name="Givskov M."/>
            <person name="Lin R.T."/>
            <person name="Yang L."/>
        </authorList>
    </citation>
    <scope>NUCLEOTIDE SEQUENCE [LARGE SCALE GENOMIC DNA]</scope>
    <source>
        <strain evidence="2">NUHP1</strain>
    </source>
</reference>